<evidence type="ECO:0000313" key="1">
    <source>
        <dbReference type="EMBL" id="GGD28530.1"/>
    </source>
</evidence>
<evidence type="ECO:0000313" key="2">
    <source>
        <dbReference type="Proteomes" id="UP000642571"/>
    </source>
</evidence>
<proteinExistence type="predicted"/>
<accession>A0ABQ1QIC2</accession>
<organism evidence="1 2">
    <name type="scientific">Pontibacillus salipaludis</name>
    <dbReference type="NCBI Taxonomy" id="1697394"/>
    <lineage>
        <taxon>Bacteria</taxon>
        <taxon>Bacillati</taxon>
        <taxon>Bacillota</taxon>
        <taxon>Bacilli</taxon>
        <taxon>Bacillales</taxon>
        <taxon>Bacillaceae</taxon>
        <taxon>Pontibacillus</taxon>
    </lineage>
</organism>
<gene>
    <name evidence="1" type="ORF">GCM10011389_40100</name>
</gene>
<dbReference type="Pfam" id="PF06338">
    <property type="entry name" value="ComK"/>
    <property type="match status" value="1"/>
</dbReference>
<name>A0ABQ1QIC2_9BACI</name>
<dbReference type="Proteomes" id="UP000642571">
    <property type="component" value="Unassembled WGS sequence"/>
</dbReference>
<comment type="caution">
    <text evidence="1">The sequence shown here is derived from an EMBL/GenBank/DDBJ whole genome shotgun (WGS) entry which is preliminary data.</text>
</comment>
<reference evidence="2" key="1">
    <citation type="journal article" date="2019" name="Int. J. Syst. Evol. Microbiol.">
        <title>The Global Catalogue of Microorganisms (GCM) 10K type strain sequencing project: providing services to taxonomists for standard genome sequencing and annotation.</title>
        <authorList>
            <consortium name="The Broad Institute Genomics Platform"/>
            <consortium name="The Broad Institute Genome Sequencing Center for Infectious Disease"/>
            <person name="Wu L."/>
            <person name="Ma J."/>
        </authorList>
    </citation>
    <scope>NUCLEOTIDE SEQUENCE [LARGE SCALE GENOMIC DNA]</scope>
    <source>
        <strain evidence="2">CGMCC 1.15353</strain>
    </source>
</reference>
<sequence>MNNDNGILTLEKDIVTPSTMVLAPYHHEWYQATIIDRYAGEIYSKERTSKIIETSCLHWSSSPEGIRRAMKFQLDYHKKSPLAIQPELNIFAFPTMSPEQFGCFWIFPWHVWKKGGDKYGSYIIFLNGARMDFPVSYYVLNKQYQRTCEAFFKYKKSIAEQ</sequence>
<evidence type="ECO:0008006" key="3">
    <source>
        <dbReference type="Google" id="ProtNLM"/>
    </source>
</evidence>
<protein>
    <recommendedName>
        <fullName evidence="3">Competence protein ComK</fullName>
    </recommendedName>
</protein>
<dbReference type="RefSeq" id="WP_188656106.1">
    <property type="nucleotide sequence ID" value="NZ_BMIN01000027.1"/>
</dbReference>
<dbReference type="InterPro" id="IPR010461">
    <property type="entry name" value="ComK"/>
</dbReference>
<dbReference type="EMBL" id="BMIN01000027">
    <property type="protein sequence ID" value="GGD28530.1"/>
    <property type="molecule type" value="Genomic_DNA"/>
</dbReference>
<keyword evidence="2" id="KW-1185">Reference proteome</keyword>